<dbReference type="AlphaFoldDB" id="A0AAN7H8D7"/>
<dbReference type="Proteomes" id="UP001301958">
    <property type="component" value="Unassembled WGS sequence"/>
</dbReference>
<comment type="caution">
    <text evidence="1">The sequence shown here is derived from an EMBL/GenBank/DDBJ whole genome shotgun (WGS) entry which is preliminary data.</text>
</comment>
<proteinExistence type="predicted"/>
<evidence type="ECO:0000313" key="2">
    <source>
        <dbReference type="Proteomes" id="UP001301958"/>
    </source>
</evidence>
<protein>
    <submittedName>
        <fullName evidence="1">Uncharacterized protein</fullName>
    </submittedName>
</protein>
<reference evidence="1" key="2">
    <citation type="submission" date="2023-05" db="EMBL/GenBank/DDBJ databases">
        <authorList>
            <consortium name="Lawrence Berkeley National Laboratory"/>
            <person name="Steindorff A."/>
            <person name="Hensen N."/>
            <person name="Bonometti L."/>
            <person name="Westerberg I."/>
            <person name="Brannstrom I.O."/>
            <person name="Guillou S."/>
            <person name="Cros-Aarteil S."/>
            <person name="Calhoun S."/>
            <person name="Haridas S."/>
            <person name="Kuo A."/>
            <person name="Mondo S."/>
            <person name="Pangilinan J."/>
            <person name="Riley R."/>
            <person name="Labutti K."/>
            <person name="Andreopoulos B."/>
            <person name="Lipzen A."/>
            <person name="Chen C."/>
            <person name="Yanf M."/>
            <person name="Daum C."/>
            <person name="Ng V."/>
            <person name="Clum A."/>
            <person name="Ohm R."/>
            <person name="Martin F."/>
            <person name="Silar P."/>
            <person name="Natvig D."/>
            <person name="Lalanne C."/>
            <person name="Gautier V."/>
            <person name="Ament-Velasquez S.L."/>
            <person name="Kruys A."/>
            <person name="Hutchinson M.I."/>
            <person name="Powell A.J."/>
            <person name="Barry K."/>
            <person name="Miller A.N."/>
            <person name="Grigoriev I.V."/>
            <person name="Debuchy R."/>
            <person name="Gladieux P."/>
            <person name="Thoren M.H."/>
            <person name="Johannesson H."/>
        </authorList>
    </citation>
    <scope>NUCLEOTIDE SEQUENCE</scope>
    <source>
        <strain evidence="1">CBS 990.96</strain>
    </source>
</reference>
<name>A0AAN7H8D7_9PEZI</name>
<keyword evidence="2" id="KW-1185">Reference proteome</keyword>
<evidence type="ECO:0000313" key="1">
    <source>
        <dbReference type="EMBL" id="KAK4232234.1"/>
    </source>
</evidence>
<sequence>MTMSGHWSFKMQPLRDLVLSFLATTTSLITVVSSTTRSKRQLNPLSALPSLVIDLVPQIIDITDQGTAECQFTEKTRELITLQFLDKNVLIYSAVDAKVDGLENAYCFPVSLNIALGIKKTYNVCAFDQGRFNTIDDVEQRLKKPGLEMLKQYSLTDTTLKTNPTVVTRPARAH</sequence>
<organism evidence="1 2">
    <name type="scientific">Podospora fimiseda</name>
    <dbReference type="NCBI Taxonomy" id="252190"/>
    <lineage>
        <taxon>Eukaryota</taxon>
        <taxon>Fungi</taxon>
        <taxon>Dikarya</taxon>
        <taxon>Ascomycota</taxon>
        <taxon>Pezizomycotina</taxon>
        <taxon>Sordariomycetes</taxon>
        <taxon>Sordariomycetidae</taxon>
        <taxon>Sordariales</taxon>
        <taxon>Podosporaceae</taxon>
        <taxon>Podospora</taxon>
    </lineage>
</organism>
<reference evidence="1" key="1">
    <citation type="journal article" date="2023" name="Mol. Phylogenet. Evol.">
        <title>Genome-scale phylogeny and comparative genomics of the fungal order Sordariales.</title>
        <authorList>
            <person name="Hensen N."/>
            <person name="Bonometti L."/>
            <person name="Westerberg I."/>
            <person name="Brannstrom I.O."/>
            <person name="Guillou S."/>
            <person name="Cros-Aarteil S."/>
            <person name="Calhoun S."/>
            <person name="Haridas S."/>
            <person name="Kuo A."/>
            <person name="Mondo S."/>
            <person name="Pangilinan J."/>
            <person name="Riley R."/>
            <person name="LaButti K."/>
            <person name="Andreopoulos B."/>
            <person name="Lipzen A."/>
            <person name="Chen C."/>
            <person name="Yan M."/>
            <person name="Daum C."/>
            <person name="Ng V."/>
            <person name="Clum A."/>
            <person name="Steindorff A."/>
            <person name="Ohm R.A."/>
            <person name="Martin F."/>
            <person name="Silar P."/>
            <person name="Natvig D.O."/>
            <person name="Lalanne C."/>
            <person name="Gautier V."/>
            <person name="Ament-Velasquez S.L."/>
            <person name="Kruys A."/>
            <person name="Hutchinson M.I."/>
            <person name="Powell A.J."/>
            <person name="Barry K."/>
            <person name="Miller A.N."/>
            <person name="Grigoriev I.V."/>
            <person name="Debuchy R."/>
            <person name="Gladieux P."/>
            <person name="Hiltunen Thoren M."/>
            <person name="Johannesson H."/>
        </authorList>
    </citation>
    <scope>NUCLEOTIDE SEQUENCE</scope>
    <source>
        <strain evidence="1">CBS 990.96</strain>
    </source>
</reference>
<accession>A0AAN7H8D7</accession>
<dbReference type="EMBL" id="MU865288">
    <property type="protein sequence ID" value="KAK4232234.1"/>
    <property type="molecule type" value="Genomic_DNA"/>
</dbReference>
<gene>
    <name evidence="1" type="ORF">QBC38DRAFT_540772</name>
</gene>